<evidence type="ECO:0000313" key="9">
    <source>
        <dbReference type="EMBL" id="GEL21588.1"/>
    </source>
</evidence>
<keyword evidence="10" id="KW-1185">Reference proteome</keyword>
<dbReference type="SUPFAM" id="SSF54862">
    <property type="entry name" value="4Fe-4S ferredoxins"/>
    <property type="match status" value="1"/>
</dbReference>
<reference evidence="9 10" key="1">
    <citation type="submission" date="2019-07" db="EMBL/GenBank/DDBJ databases">
        <title>Whole genome shotgun sequence of Pseudonocardia sulfidoxydans NBRC 16205.</title>
        <authorList>
            <person name="Hosoyama A."/>
            <person name="Uohara A."/>
            <person name="Ohji S."/>
            <person name="Ichikawa N."/>
        </authorList>
    </citation>
    <scope>NUCLEOTIDE SEQUENCE [LARGE SCALE GENOMIC DNA]</scope>
    <source>
        <strain evidence="9 10">NBRC 16205</strain>
    </source>
</reference>
<evidence type="ECO:0000256" key="1">
    <source>
        <dbReference type="ARBA" id="ARBA00001927"/>
    </source>
</evidence>
<dbReference type="AlphaFoldDB" id="A0A511DF35"/>
<dbReference type="OrthoDB" id="14703at2"/>
<keyword evidence="6" id="KW-0411">Iron-sulfur</keyword>
<dbReference type="EMBL" id="BJVJ01000003">
    <property type="protein sequence ID" value="GEL21588.1"/>
    <property type="molecule type" value="Genomic_DNA"/>
</dbReference>
<dbReference type="GO" id="GO:0046872">
    <property type="term" value="F:metal ion binding"/>
    <property type="evidence" value="ECO:0007669"/>
    <property type="project" value="UniProtKB-KW"/>
</dbReference>
<proteinExistence type="predicted"/>
<evidence type="ECO:0008006" key="11">
    <source>
        <dbReference type="Google" id="ProtNLM"/>
    </source>
</evidence>
<evidence type="ECO:0000256" key="6">
    <source>
        <dbReference type="ARBA" id="ARBA00023014"/>
    </source>
</evidence>
<keyword evidence="2" id="KW-0813">Transport</keyword>
<dbReference type="Gene3D" id="3.30.70.20">
    <property type="match status" value="1"/>
</dbReference>
<gene>
    <name evidence="9" type="ORF">PSU4_05420</name>
</gene>
<accession>A0A511DF35</accession>
<dbReference type="PANTHER" id="PTHR36923">
    <property type="entry name" value="FERREDOXIN"/>
    <property type="match status" value="1"/>
</dbReference>
<evidence type="ECO:0000256" key="4">
    <source>
        <dbReference type="ARBA" id="ARBA00022982"/>
    </source>
</evidence>
<keyword evidence="5" id="KW-0408">Iron</keyword>
<dbReference type="GO" id="GO:0051538">
    <property type="term" value="F:3 iron, 4 sulfur cluster binding"/>
    <property type="evidence" value="ECO:0007669"/>
    <property type="project" value="UniProtKB-KW"/>
</dbReference>
<comment type="cofactor">
    <cofactor evidence="1">
        <name>[3Fe-4S] cluster</name>
        <dbReference type="ChEBI" id="CHEBI:21137"/>
    </cofactor>
</comment>
<keyword evidence="3" id="KW-0479">Metal-binding</keyword>
<evidence type="ECO:0000256" key="5">
    <source>
        <dbReference type="ARBA" id="ARBA00023004"/>
    </source>
</evidence>
<organism evidence="9 10">
    <name type="scientific">Pseudonocardia sulfidoxydans NBRC 16205</name>
    <dbReference type="NCBI Taxonomy" id="1223511"/>
    <lineage>
        <taxon>Bacteria</taxon>
        <taxon>Bacillati</taxon>
        <taxon>Actinomycetota</taxon>
        <taxon>Actinomycetes</taxon>
        <taxon>Pseudonocardiales</taxon>
        <taxon>Pseudonocardiaceae</taxon>
        <taxon>Pseudonocardia</taxon>
    </lineage>
</organism>
<dbReference type="InterPro" id="IPR051269">
    <property type="entry name" value="Fe-S_cluster_ET"/>
</dbReference>
<feature type="region of interest" description="Disordered" evidence="8">
    <location>
        <begin position="43"/>
        <end position="62"/>
    </location>
</feature>
<evidence type="ECO:0000256" key="7">
    <source>
        <dbReference type="ARBA" id="ARBA00023291"/>
    </source>
</evidence>
<keyword evidence="4" id="KW-0249">Electron transport</keyword>
<dbReference type="Pfam" id="PF13459">
    <property type="entry name" value="Fer4_15"/>
    <property type="match status" value="1"/>
</dbReference>
<evidence type="ECO:0000256" key="3">
    <source>
        <dbReference type="ARBA" id="ARBA00022723"/>
    </source>
</evidence>
<sequence length="62" mass="6422">MRVDIDLAACAGHGQCAATSPDVYHLDDDGFVLDDVTVADGAEDDAREGASACPENAITVRD</sequence>
<dbReference type="PANTHER" id="PTHR36923:SF3">
    <property type="entry name" value="FERREDOXIN"/>
    <property type="match status" value="1"/>
</dbReference>
<name>A0A511DF35_9PSEU</name>
<protein>
    <recommendedName>
        <fullName evidence="11">Ferredoxin</fullName>
    </recommendedName>
</protein>
<evidence type="ECO:0000256" key="2">
    <source>
        <dbReference type="ARBA" id="ARBA00022448"/>
    </source>
</evidence>
<evidence type="ECO:0000313" key="10">
    <source>
        <dbReference type="Proteomes" id="UP000321685"/>
    </source>
</evidence>
<keyword evidence="7" id="KW-0003">3Fe-4S</keyword>
<dbReference type="RefSeq" id="WP_147102327.1">
    <property type="nucleotide sequence ID" value="NZ_BJVJ01000003.1"/>
</dbReference>
<evidence type="ECO:0000256" key="8">
    <source>
        <dbReference type="SAM" id="MobiDB-lite"/>
    </source>
</evidence>
<dbReference type="Proteomes" id="UP000321685">
    <property type="component" value="Unassembled WGS sequence"/>
</dbReference>
<comment type="caution">
    <text evidence="9">The sequence shown here is derived from an EMBL/GenBank/DDBJ whole genome shotgun (WGS) entry which is preliminary data.</text>
</comment>